<dbReference type="OrthoDB" id="2747330at2759"/>
<evidence type="ECO:0000256" key="1">
    <source>
        <dbReference type="SAM" id="Phobius"/>
    </source>
</evidence>
<evidence type="ECO:0000313" key="2">
    <source>
        <dbReference type="EMBL" id="CAD5212659.1"/>
    </source>
</evidence>
<organism evidence="2 3">
    <name type="scientific">Bursaphelenchus okinawaensis</name>
    <dbReference type="NCBI Taxonomy" id="465554"/>
    <lineage>
        <taxon>Eukaryota</taxon>
        <taxon>Metazoa</taxon>
        <taxon>Ecdysozoa</taxon>
        <taxon>Nematoda</taxon>
        <taxon>Chromadorea</taxon>
        <taxon>Rhabditida</taxon>
        <taxon>Tylenchina</taxon>
        <taxon>Tylenchomorpha</taxon>
        <taxon>Aphelenchoidea</taxon>
        <taxon>Aphelenchoididae</taxon>
        <taxon>Bursaphelenchus</taxon>
    </lineage>
</organism>
<protein>
    <submittedName>
        <fullName evidence="2">Uncharacterized protein</fullName>
    </submittedName>
</protein>
<proteinExistence type="predicted"/>
<keyword evidence="1" id="KW-0812">Transmembrane</keyword>
<accession>A0A811KA96</accession>
<comment type="caution">
    <text evidence="2">The sequence shown here is derived from an EMBL/GenBank/DDBJ whole genome shotgun (WGS) entry which is preliminary data.</text>
</comment>
<reference evidence="2" key="1">
    <citation type="submission" date="2020-09" db="EMBL/GenBank/DDBJ databases">
        <authorList>
            <person name="Kikuchi T."/>
        </authorList>
    </citation>
    <scope>NUCLEOTIDE SEQUENCE</scope>
    <source>
        <strain evidence="2">SH1</strain>
    </source>
</reference>
<name>A0A811KA96_9BILA</name>
<keyword evidence="3" id="KW-1185">Reference proteome</keyword>
<gene>
    <name evidence="2" type="ORF">BOKJ2_LOCUS4460</name>
</gene>
<keyword evidence="1" id="KW-1133">Transmembrane helix</keyword>
<dbReference type="EMBL" id="CAJFCW020000002">
    <property type="protein sequence ID" value="CAG9097139.1"/>
    <property type="molecule type" value="Genomic_DNA"/>
</dbReference>
<evidence type="ECO:0000313" key="3">
    <source>
        <dbReference type="Proteomes" id="UP000614601"/>
    </source>
</evidence>
<dbReference type="Proteomes" id="UP000614601">
    <property type="component" value="Unassembled WGS sequence"/>
</dbReference>
<keyword evidence="1" id="KW-0472">Membrane</keyword>
<sequence length="99" mass="10284">MGGLGCGMPFGGGFGGLGGFGMGLPALYSPFGFGSYGGLGMGMPLCCGGLGLGYGGLIGKRSIKESEMNITRTPTRLIFKRRIPLARLRTITFTTKTRL</sequence>
<feature type="transmembrane region" description="Helical" evidence="1">
    <location>
        <begin position="33"/>
        <end position="58"/>
    </location>
</feature>
<dbReference type="Proteomes" id="UP000783686">
    <property type="component" value="Unassembled WGS sequence"/>
</dbReference>
<dbReference type="AlphaFoldDB" id="A0A811KA96"/>
<dbReference type="EMBL" id="CAJFDH010000002">
    <property type="protein sequence ID" value="CAD5212659.1"/>
    <property type="molecule type" value="Genomic_DNA"/>
</dbReference>